<keyword evidence="2 11" id="KW-0813">Transport</keyword>
<evidence type="ECO:0000256" key="4">
    <source>
        <dbReference type="ARBA" id="ARBA00022496"/>
    </source>
</evidence>
<dbReference type="RefSeq" id="WP_101517245.1">
    <property type="nucleotide sequence ID" value="NZ_PKUS01000002.1"/>
</dbReference>
<evidence type="ECO:0000256" key="2">
    <source>
        <dbReference type="ARBA" id="ARBA00022448"/>
    </source>
</evidence>
<reference evidence="15 16" key="1">
    <citation type="submission" date="2018-01" db="EMBL/GenBank/DDBJ databases">
        <title>The draft genome sequence of Halioglobus lutimaris HF004.</title>
        <authorList>
            <person name="Du Z.-J."/>
            <person name="Shi M.-J."/>
        </authorList>
    </citation>
    <scope>NUCLEOTIDE SEQUENCE [LARGE SCALE GENOMIC DNA]</scope>
    <source>
        <strain evidence="15 16">HF004</strain>
    </source>
</reference>
<keyword evidence="9 11" id="KW-0472">Membrane</keyword>
<organism evidence="15 16">
    <name type="scientific">Pseudohalioglobus lutimaris</name>
    <dbReference type="NCBI Taxonomy" id="1737061"/>
    <lineage>
        <taxon>Bacteria</taxon>
        <taxon>Pseudomonadati</taxon>
        <taxon>Pseudomonadota</taxon>
        <taxon>Gammaproteobacteria</taxon>
        <taxon>Cellvibrionales</taxon>
        <taxon>Halieaceae</taxon>
        <taxon>Pseudohalioglobus</taxon>
    </lineage>
</organism>
<evidence type="ECO:0000259" key="14">
    <source>
        <dbReference type="Pfam" id="PF07715"/>
    </source>
</evidence>
<dbReference type="Gene3D" id="2.40.170.20">
    <property type="entry name" value="TonB-dependent receptor, beta-barrel domain"/>
    <property type="match status" value="1"/>
</dbReference>
<dbReference type="Pfam" id="PF07715">
    <property type="entry name" value="Plug"/>
    <property type="match status" value="1"/>
</dbReference>
<evidence type="ECO:0000256" key="9">
    <source>
        <dbReference type="ARBA" id="ARBA00023136"/>
    </source>
</evidence>
<evidence type="ECO:0000256" key="11">
    <source>
        <dbReference type="PROSITE-ProRule" id="PRU01360"/>
    </source>
</evidence>
<keyword evidence="7" id="KW-0406">Ion transport</keyword>
<sequence length="664" mass="72575">MNLTTFNIAEPQIFLRGIGTTNDSAASDPAVAIFVDEVYLGRPGGASTDLYDLERIEVLRGPQGTLYGKNVAGGAINIFSKKPQQEFEARAGVTAGNYDLLKVNAYVNGPLSDTIAGKITISTHDRDGYADNVTTGQELEDMDAINVRSQLLFTPSDRVEVLLGVDYNDIDSNGESRFITDYDTPALSGLASIPAFLEIGKASVAGLDERESSHGVVQHAEKEILGFLGRVDVDMDWGVLTSITAYRESETSWLQSLTPVQGQPPIAGDRVAGLSEVIDGANEDADQFSQEFRLSGESDSIKWVAGLYYIKENVERDETFVTWWDPITPLAGLSPGDVTYFQDATTESYAVFGQATWNATDAQAFTLGARYTEDDKEIKASAVNNLDSPIGGIPLVAPGYDTAKGQESWDDTTLRGSVEWTVADDQLLYVTYSEGFKSGIFPSQAKTGDAATTPIDPEQATNIEIGAKTQWWDNRLRFNIAYFDLDYDDLQVFFLANNVLNSANANAEVSGIELDFALALTENLLVTGSYANMDGEYTEYQLEDDDFSGNELSRAPEETWTLSGTYTIGFDSGAALDLVTTVSHTGDYFMEASNDLRSVQESFEVWDASANYTAADGSWTLSVWGKNLDDELYSSHKILGTFGGVTNLWAPPRTYGMSFNYYWL</sequence>
<evidence type="ECO:0000256" key="10">
    <source>
        <dbReference type="ARBA" id="ARBA00023237"/>
    </source>
</evidence>
<evidence type="ECO:0000256" key="6">
    <source>
        <dbReference type="ARBA" id="ARBA00023004"/>
    </source>
</evidence>
<protein>
    <recommendedName>
        <fullName evidence="17">TonB-dependent receptor</fullName>
    </recommendedName>
</protein>
<dbReference type="InterPro" id="IPR036942">
    <property type="entry name" value="Beta-barrel_TonB_sf"/>
</dbReference>
<name>A0A2N5X707_9GAMM</name>
<evidence type="ECO:0000259" key="13">
    <source>
        <dbReference type="Pfam" id="PF00593"/>
    </source>
</evidence>
<dbReference type="InterPro" id="IPR012910">
    <property type="entry name" value="Plug_dom"/>
</dbReference>
<evidence type="ECO:0000256" key="7">
    <source>
        <dbReference type="ARBA" id="ARBA00023065"/>
    </source>
</evidence>
<keyword evidence="16" id="KW-1185">Reference proteome</keyword>
<dbReference type="Proteomes" id="UP000235005">
    <property type="component" value="Unassembled WGS sequence"/>
</dbReference>
<keyword evidence="5 11" id="KW-0812">Transmembrane</keyword>
<dbReference type="OrthoDB" id="7051185at2"/>
<comment type="caution">
    <text evidence="15">The sequence shown here is derived from an EMBL/GenBank/DDBJ whole genome shotgun (WGS) entry which is preliminary data.</text>
</comment>
<dbReference type="AlphaFoldDB" id="A0A2N5X707"/>
<feature type="domain" description="TonB-dependent receptor plug" evidence="14">
    <location>
        <begin position="9"/>
        <end position="75"/>
    </location>
</feature>
<keyword evidence="4" id="KW-0410">Iron transport</keyword>
<evidence type="ECO:0000256" key="3">
    <source>
        <dbReference type="ARBA" id="ARBA00022452"/>
    </source>
</evidence>
<dbReference type="PANTHER" id="PTHR32552">
    <property type="entry name" value="FERRICHROME IRON RECEPTOR-RELATED"/>
    <property type="match status" value="1"/>
</dbReference>
<evidence type="ECO:0000313" key="15">
    <source>
        <dbReference type="EMBL" id="PLW70268.1"/>
    </source>
</evidence>
<evidence type="ECO:0000313" key="16">
    <source>
        <dbReference type="Proteomes" id="UP000235005"/>
    </source>
</evidence>
<dbReference type="InterPro" id="IPR000531">
    <property type="entry name" value="Beta-barrel_TonB"/>
</dbReference>
<accession>A0A2N5X707</accession>
<keyword evidence="3 11" id="KW-1134">Transmembrane beta strand</keyword>
<feature type="domain" description="TonB-dependent receptor-like beta-barrel" evidence="13">
    <location>
        <begin position="237"/>
        <end position="628"/>
    </location>
</feature>
<gene>
    <name evidence="15" type="ORF">C0039_03410</name>
</gene>
<dbReference type="EMBL" id="PKUS01000002">
    <property type="protein sequence ID" value="PLW70268.1"/>
    <property type="molecule type" value="Genomic_DNA"/>
</dbReference>
<keyword evidence="6" id="KW-0408">Iron</keyword>
<evidence type="ECO:0000256" key="8">
    <source>
        <dbReference type="ARBA" id="ARBA00023077"/>
    </source>
</evidence>
<dbReference type="GO" id="GO:0006826">
    <property type="term" value="P:iron ion transport"/>
    <property type="evidence" value="ECO:0007669"/>
    <property type="project" value="UniProtKB-KW"/>
</dbReference>
<dbReference type="InterPro" id="IPR039426">
    <property type="entry name" value="TonB-dep_rcpt-like"/>
</dbReference>
<evidence type="ECO:0000256" key="1">
    <source>
        <dbReference type="ARBA" id="ARBA00004571"/>
    </source>
</evidence>
<dbReference type="PROSITE" id="PS52016">
    <property type="entry name" value="TONB_DEPENDENT_REC_3"/>
    <property type="match status" value="1"/>
</dbReference>
<evidence type="ECO:0008006" key="17">
    <source>
        <dbReference type="Google" id="ProtNLM"/>
    </source>
</evidence>
<dbReference type="GO" id="GO:0009279">
    <property type="term" value="C:cell outer membrane"/>
    <property type="evidence" value="ECO:0007669"/>
    <property type="project" value="UniProtKB-SubCell"/>
</dbReference>
<dbReference type="Pfam" id="PF00593">
    <property type="entry name" value="TonB_dep_Rec_b-barrel"/>
    <property type="match status" value="1"/>
</dbReference>
<dbReference type="PANTHER" id="PTHR32552:SF81">
    <property type="entry name" value="TONB-DEPENDENT OUTER MEMBRANE RECEPTOR"/>
    <property type="match status" value="1"/>
</dbReference>
<dbReference type="SUPFAM" id="SSF56935">
    <property type="entry name" value="Porins"/>
    <property type="match status" value="1"/>
</dbReference>
<keyword evidence="8 12" id="KW-0798">TonB box</keyword>
<comment type="subcellular location">
    <subcellularLocation>
        <location evidence="1 11">Cell outer membrane</location>
        <topology evidence="1 11">Multi-pass membrane protein</topology>
    </subcellularLocation>
</comment>
<proteinExistence type="inferred from homology"/>
<evidence type="ECO:0000256" key="5">
    <source>
        <dbReference type="ARBA" id="ARBA00022692"/>
    </source>
</evidence>
<comment type="similarity">
    <text evidence="11 12">Belongs to the TonB-dependent receptor family.</text>
</comment>
<keyword evidence="10 11" id="KW-0998">Cell outer membrane</keyword>
<evidence type="ECO:0000256" key="12">
    <source>
        <dbReference type="RuleBase" id="RU003357"/>
    </source>
</evidence>